<feature type="transmembrane region" description="Helical" evidence="11">
    <location>
        <begin position="54"/>
        <end position="74"/>
    </location>
</feature>
<feature type="transmembrane region" description="Helical" evidence="11">
    <location>
        <begin position="104"/>
        <end position="124"/>
    </location>
</feature>
<keyword evidence="4" id="KW-0328">Glycosyltransferase</keyword>
<dbReference type="Proteomes" id="UP000054560">
    <property type="component" value="Unassembled WGS sequence"/>
</dbReference>
<dbReference type="PANTHER" id="PTHR12646">
    <property type="entry name" value="NOT56 - RELATED"/>
    <property type="match status" value="1"/>
</dbReference>
<feature type="transmembrane region" description="Helical" evidence="11">
    <location>
        <begin position="213"/>
        <end position="236"/>
    </location>
</feature>
<dbReference type="GO" id="GO:0005789">
    <property type="term" value="C:endoplasmic reticulum membrane"/>
    <property type="evidence" value="ECO:0007669"/>
    <property type="project" value="UniProtKB-SubCell"/>
</dbReference>
<evidence type="ECO:0000256" key="8">
    <source>
        <dbReference type="ARBA" id="ARBA00022989"/>
    </source>
</evidence>
<evidence type="ECO:0000256" key="7">
    <source>
        <dbReference type="ARBA" id="ARBA00022824"/>
    </source>
</evidence>
<evidence type="ECO:0000256" key="5">
    <source>
        <dbReference type="ARBA" id="ARBA00022679"/>
    </source>
</evidence>
<evidence type="ECO:0000256" key="4">
    <source>
        <dbReference type="ARBA" id="ARBA00022676"/>
    </source>
</evidence>
<dbReference type="EC" id="2.4.1.258" evidence="3"/>
<evidence type="ECO:0000256" key="3">
    <source>
        <dbReference type="ARBA" id="ARBA00011964"/>
    </source>
</evidence>
<evidence type="ECO:0000313" key="12">
    <source>
        <dbReference type="EMBL" id="KNC78941.1"/>
    </source>
</evidence>
<keyword evidence="6 11" id="KW-0812">Transmembrane</keyword>
<dbReference type="eggNOG" id="KOG2762">
    <property type="taxonomic scope" value="Eukaryota"/>
</dbReference>
<dbReference type="EMBL" id="KQ242393">
    <property type="protein sequence ID" value="KNC78941.1"/>
    <property type="molecule type" value="Genomic_DNA"/>
</dbReference>
<proteinExistence type="predicted"/>
<dbReference type="AlphaFoldDB" id="A0A0L0FQW5"/>
<dbReference type="GO" id="GO:0052925">
    <property type="term" value="F:dol-P-Man:Man(5)GlcNAc(2)-PP-Dol alpha-1,3-mannosyltransferase activity"/>
    <property type="evidence" value="ECO:0007669"/>
    <property type="project" value="UniProtKB-EC"/>
</dbReference>
<keyword evidence="7" id="KW-0256">Endoplasmic reticulum</keyword>
<feature type="transmembrane region" description="Helical" evidence="11">
    <location>
        <begin position="379"/>
        <end position="400"/>
    </location>
</feature>
<keyword evidence="5" id="KW-0808">Transferase</keyword>
<feature type="transmembrane region" description="Helical" evidence="11">
    <location>
        <begin position="136"/>
        <end position="157"/>
    </location>
</feature>
<evidence type="ECO:0000256" key="2">
    <source>
        <dbReference type="ARBA" id="ARBA00004922"/>
    </source>
</evidence>
<feature type="transmembrane region" description="Helical" evidence="11">
    <location>
        <begin position="248"/>
        <end position="265"/>
    </location>
</feature>
<dbReference type="STRING" id="667725.A0A0L0FQW5"/>
<dbReference type="OrthoDB" id="20028at2759"/>
<comment type="catalytic activity">
    <reaction evidence="10">
        <text>an alpha-D-Man-(1-&gt;2)-alpha-D-Man-(1-&gt;2)-alpha-D-Man-(1-&gt;3)-[alpha-D-Man-(1-&gt;6)]-beta-D-Man-(1-&gt;4)-beta-D-GlcNAc-(1-&gt;4)-alpha-D-GlcNAc-diphospho-di-trans,poly-cis-dolichol + a di-trans,poly-cis-dolichyl beta-D-mannosyl phosphate = an alpha-D-Man-(1-&gt;2)-alpha-D-Man-(1-&gt;2)-alpha-D-Man-(1-&gt;3)-[alpha-D-Man-(1-&gt;3)-alpha-D-Man-(1-&gt;6)]-beta-D-Man-(1-&gt;4)-beta-D-GlcNAc-(1-&gt;4)-alpha-D-GlcNAc-diphospho-di-trans,poly-cis-dolichol + a di-trans,poly-cis-dolichyl phosphate + H(+)</text>
        <dbReference type="Rhea" id="RHEA:29527"/>
        <dbReference type="Rhea" id="RHEA-COMP:19498"/>
        <dbReference type="Rhea" id="RHEA-COMP:19501"/>
        <dbReference type="Rhea" id="RHEA-COMP:19516"/>
        <dbReference type="Rhea" id="RHEA-COMP:19517"/>
        <dbReference type="ChEBI" id="CHEBI:15378"/>
        <dbReference type="ChEBI" id="CHEBI:57683"/>
        <dbReference type="ChEBI" id="CHEBI:58211"/>
        <dbReference type="ChEBI" id="CHEBI:132515"/>
        <dbReference type="ChEBI" id="CHEBI:132516"/>
        <dbReference type="EC" id="2.4.1.258"/>
    </reaction>
    <physiologicalReaction direction="left-to-right" evidence="10">
        <dbReference type="Rhea" id="RHEA:29528"/>
    </physiologicalReaction>
</comment>
<evidence type="ECO:0000256" key="11">
    <source>
        <dbReference type="SAM" id="Phobius"/>
    </source>
</evidence>
<organism evidence="12 13">
    <name type="scientific">Sphaeroforma arctica JP610</name>
    <dbReference type="NCBI Taxonomy" id="667725"/>
    <lineage>
        <taxon>Eukaryota</taxon>
        <taxon>Ichthyosporea</taxon>
        <taxon>Ichthyophonida</taxon>
        <taxon>Sphaeroforma</taxon>
    </lineage>
</organism>
<dbReference type="GeneID" id="25909152"/>
<evidence type="ECO:0000256" key="10">
    <source>
        <dbReference type="ARBA" id="ARBA00049506"/>
    </source>
</evidence>
<feature type="transmembrane region" description="Helical" evidence="11">
    <location>
        <begin position="412"/>
        <end position="434"/>
    </location>
</feature>
<feature type="transmembrane region" description="Helical" evidence="11">
    <location>
        <begin position="190"/>
        <end position="207"/>
    </location>
</feature>
<reference evidence="12 13" key="1">
    <citation type="submission" date="2011-02" db="EMBL/GenBank/DDBJ databases">
        <title>The Genome Sequence of Sphaeroforma arctica JP610.</title>
        <authorList>
            <consortium name="The Broad Institute Genome Sequencing Platform"/>
            <person name="Russ C."/>
            <person name="Cuomo C."/>
            <person name="Young S.K."/>
            <person name="Zeng Q."/>
            <person name="Gargeya S."/>
            <person name="Alvarado L."/>
            <person name="Berlin A."/>
            <person name="Chapman S.B."/>
            <person name="Chen Z."/>
            <person name="Freedman E."/>
            <person name="Gellesch M."/>
            <person name="Goldberg J."/>
            <person name="Griggs A."/>
            <person name="Gujja S."/>
            <person name="Heilman E."/>
            <person name="Heiman D."/>
            <person name="Howarth C."/>
            <person name="Mehta T."/>
            <person name="Neiman D."/>
            <person name="Pearson M."/>
            <person name="Roberts A."/>
            <person name="Saif S."/>
            <person name="Shea T."/>
            <person name="Shenoy N."/>
            <person name="Sisk P."/>
            <person name="Stolte C."/>
            <person name="Sykes S."/>
            <person name="White J."/>
            <person name="Yandava C."/>
            <person name="Burger G."/>
            <person name="Gray M.W."/>
            <person name="Holland P.W.H."/>
            <person name="King N."/>
            <person name="Lang F.B.F."/>
            <person name="Roger A.J."/>
            <person name="Ruiz-Trillo I."/>
            <person name="Haas B."/>
            <person name="Nusbaum C."/>
            <person name="Birren B."/>
        </authorList>
    </citation>
    <scope>NUCLEOTIDE SEQUENCE [LARGE SCALE GENOMIC DNA]</scope>
    <source>
        <strain evidence="12 13">JP610</strain>
    </source>
</reference>
<accession>A0A0L0FQW5</accession>
<keyword evidence="9 11" id="KW-0472">Membrane</keyword>
<gene>
    <name evidence="12" type="ORF">SARC_08648</name>
</gene>
<dbReference type="Pfam" id="PF05208">
    <property type="entry name" value="ALG3"/>
    <property type="match status" value="1"/>
</dbReference>
<evidence type="ECO:0000313" key="13">
    <source>
        <dbReference type="Proteomes" id="UP000054560"/>
    </source>
</evidence>
<dbReference type="PANTHER" id="PTHR12646:SF0">
    <property type="entry name" value="DOL-P-MAN:MAN(5)GLCNAC(2)-PP-DOL ALPHA-1,3-MANNOSYLTRANSFERASE"/>
    <property type="match status" value="1"/>
</dbReference>
<sequence>MGVRPGRLGRPSFCAGDAERRRKVSGACVSATMKTSHAETRRAPRKLEGAQTQYTAYVAILIVVAEIPLNMAIIELRKYTEIDWVAYMQEVEGVENGEYDYSKLYGNTGPLVYPAGFVYIFYALRHLTNLGEDIRTAQYIFAGLYVVLLSLVLAIYIRTKRVPPGVLVIMSFASYRIHSIFVLRLFNDPVAMLFAYGSFLLFLYDYWDLGCFVYSLAVSIKMNVLLFAPGLLVLLWRRFGFRDTIPKLLVFCALPQVILALPFLLTYPKEYMLGAFNLGRVFAYEWTVNWRFLAEETFLDKRLHLVLLALHILSLTVLLLVVWTRPHGGLWTVLTATPSPANRPSSHEILFLLFSSNYAGMCFSRSLHYQFYVWYYHTIPYLLWSSTVPLPVRFLVLIGFEWAWNTYPSTSISSGILLCTHLVLLAGLITASIVPKDSSDSSRKALVNKKAQ</sequence>
<evidence type="ECO:0000256" key="9">
    <source>
        <dbReference type="ARBA" id="ARBA00023136"/>
    </source>
</evidence>
<keyword evidence="8 11" id="KW-1133">Transmembrane helix</keyword>
<evidence type="ECO:0000256" key="1">
    <source>
        <dbReference type="ARBA" id="ARBA00004477"/>
    </source>
</evidence>
<name>A0A0L0FQW5_9EUKA</name>
<feature type="transmembrane region" description="Helical" evidence="11">
    <location>
        <begin position="305"/>
        <end position="324"/>
    </location>
</feature>
<protein>
    <recommendedName>
        <fullName evidence="3">dolichyl-P-Man:Man5GlcNAc2-PP-dolichol alpha-1,3-mannosyltransferase</fullName>
        <ecNumber evidence="3">2.4.1.258</ecNumber>
    </recommendedName>
</protein>
<evidence type="ECO:0000256" key="6">
    <source>
        <dbReference type="ARBA" id="ARBA00022692"/>
    </source>
</evidence>
<dbReference type="InterPro" id="IPR007873">
    <property type="entry name" value="Glycosyltransferase_ALG3"/>
</dbReference>
<comment type="subcellular location">
    <subcellularLocation>
        <location evidence="1">Endoplasmic reticulum membrane</location>
        <topology evidence="1">Multi-pass membrane protein</topology>
    </subcellularLocation>
</comment>
<keyword evidence="13" id="KW-1185">Reference proteome</keyword>
<dbReference type="RefSeq" id="XP_014152843.1">
    <property type="nucleotide sequence ID" value="XM_014297368.1"/>
</dbReference>
<comment type="pathway">
    <text evidence="2">Protein modification; protein glycosylation.</text>
</comment>